<dbReference type="InterPro" id="IPR051599">
    <property type="entry name" value="Cell_Envelope_Assoc"/>
</dbReference>
<dbReference type="CDD" id="cd06259">
    <property type="entry name" value="YdcF-like"/>
    <property type="match status" value="1"/>
</dbReference>
<keyword evidence="1" id="KW-0472">Membrane</keyword>
<proteinExistence type="predicted"/>
<name>A0A5N3P6U9_9HYPH</name>
<feature type="transmembrane region" description="Helical" evidence="1">
    <location>
        <begin position="38"/>
        <end position="64"/>
    </location>
</feature>
<protein>
    <submittedName>
        <fullName evidence="3">YdcF family protein</fullName>
    </submittedName>
</protein>
<dbReference type="PANTHER" id="PTHR30336">
    <property type="entry name" value="INNER MEMBRANE PROTEIN, PROBABLE PERMEASE"/>
    <property type="match status" value="1"/>
</dbReference>
<dbReference type="Pfam" id="PF02698">
    <property type="entry name" value="DUF218"/>
    <property type="match status" value="1"/>
</dbReference>
<dbReference type="Proteomes" id="UP000325684">
    <property type="component" value="Unassembled WGS sequence"/>
</dbReference>
<evidence type="ECO:0000259" key="2">
    <source>
        <dbReference type="Pfam" id="PF02698"/>
    </source>
</evidence>
<feature type="transmembrane region" description="Helical" evidence="1">
    <location>
        <begin position="12"/>
        <end position="31"/>
    </location>
</feature>
<organism evidence="3 4">
    <name type="scientific">Microvirga brassicacearum</name>
    <dbReference type="NCBI Taxonomy" id="2580413"/>
    <lineage>
        <taxon>Bacteria</taxon>
        <taxon>Pseudomonadati</taxon>
        <taxon>Pseudomonadota</taxon>
        <taxon>Alphaproteobacteria</taxon>
        <taxon>Hyphomicrobiales</taxon>
        <taxon>Methylobacteriaceae</taxon>
        <taxon>Microvirga</taxon>
    </lineage>
</organism>
<dbReference type="GO" id="GO:0005886">
    <property type="term" value="C:plasma membrane"/>
    <property type="evidence" value="ECO:0007669"/>
    <property type="project" value="TreeGrafter"/>
</dbReference>
<keyword evidence="1" id="KW-1133">Transmembrane helix</keyword>
<evidence type="ECO:0000313" key="3">
    <source>
        <dbReference type="EMBL" id="KAB0265391.1"/>
    </source>
</evidence>
<gene>
    <name evidence="3" type="ORF">FEZ63_18900</name>
</gene>
<dbReference type="EMBL" id="VCMV01000036">
    <property type="protein sequence ID" value="KAB0265391.1"/>
    <property type="molecule type" value="Genomic_DNA"/>
</dbReference>
<dbReference type="AlphaFoldDB" id="A0A5N3P6U9"/>
<reference evidence="3 4" key="1">
    <citation type="journal article" date="2019" name="Microorganisms">
        <title>Genome Insights into the Novel Species Microvirga brassicacearum, a Rapeseed Endophyte with Biotechnological Potential.</title>
        <authorList>
            <person name="Jimenez-Gomez A."/>
            <person name="Saati-Santamaria Z."/>
            <person name="Igual J.M."/>
            <person name="Rivas R."/>
            <person name="Mateos P.F."/>
            <person name="Garcia-Fraile P."/>
        </authorList>
    </citation>
    <scope>NUCLEOTIDE SEQUENCE [LARGE SCALE GENOMIC DNA]</scope>
    <source>
        <strain evidence="3 4">CDVBN77</strain>
    </source>
</reference>
<keyword evidence="1" id="KW-0812">Transmembrane</keyword>
<dbReference type="RefSeq" id="WP_150947378.1">
    <property type="nucleotide sequence ID" value="NZ_VCMV01000036.1"/>
</dbReference>
<accession>A0A5N3P6U9</accession>
<keyword evidence="4" id="KW-1185">Reference proteome</keyword>
<dbReference type="PANTHER" id="PTHR30336:SF4">
    <property type="entry name" value="ENVELOPE BIOGENESIS FACTOR ELYC"/>
    <property type="match status" value="1"/>
</dbReference>
<dbReference type="OrthoDB" id="9809813at2"/>
<dbReference type="InterPro" id="IPR014729">
    <property type="entry name" value="Rossmann-like_a/b/a_fold"/>
</dbReference>
<evidence type="ECO:0000313" key="4">
    <source>
        <dbReference type="Proteomes" id="UP000325684"/>
    </source>
</evidence>
<sequence length="276" mass="30201">MFYYASKILWFFATPSNLLIVLVLIGALLAMTRRFRRFGLASVLVVTLAILALGLLPISSYLMLPLENRFPAYRDDGRQIDGIILLGGAIEASDSAARGSLVANESAERVLDTIGLAYRHPQARLLISGGGGMVFSDGTAEAPIIAAYLRTIGIESSRIIVEDRSRTTYENALHSRSLANPQPGERWLLVTSAWHMPRAVGVFRAAGFPIVPYPVDYRTRGALEDQRMFIYVSEGLRRLDVATKEWAGLLAYYAAGRTSALLPGPQDSEPLGTVSR</sequence>
<dbReference type="GO" id="GO:0000270">
    <property type="term" value="P:peptidoglycan metabolic process"/>
    <property type="evidence" value="ECO:0007669"/>
    <property type="project" value="TreeGrafter"/>
</dbReference>
<dbReference type="InterPro" id="IPR003848">
    <property type="entry name" value="DUF218"/>
</dbReference>
<evidence type="ECO:0000256" key="1">
    <source>
        <dbReference type="SAM" id="Phobius"/>
    </source>
</evidence>
<dbReference type="Gene3D" id="3.40.50.620">
    <property type="entry name" value="HUPs"/>
    <property type="match status" value="1"/>
</dbReference>
<comment type="caution">
    <text evidence="3">The sequence shown here is derived from an EMBL/GenBank/DDBJ whole genome shotgun (WGS) entry which is preliminary data.</text>
</comment>
<feature type="domain" description="DUF218" evidence="2">
    <location>
        <begin position="81"/>
        <end position="248"/>
    </location>
</feature>
<dbReference type="GO" id="GO:0043164">
    <property type="term" value="P:Gram-negative-bacterium-type cell wall biogenesis"/>
    <property type="evidence" value="ECO:0007669"/>
    <property type="project" value="TreeGrafter"/>
</dbReference>